<evidence type="ECO:0000256" key="5">
    <source>
        <dbReference type="PROSITE-ProRule" id="PRU00277"/>
    </source>
</evidence>
<dbReference type="Gene3D" id="3.10.50.40">
    <property type="match status" value="2"/>
</dbReference>
<evidence type="ECO:0000256" key="7">
    <source>
        <dbReference type="SAM" id="SignalP"/>
    </source>
</evidence>
<dbReference type="InterPro" id="IPR001179">
    <property type="entry name" value="PPIase_FKBP_dom"/>
</dbReference>
<evidence type="ECO:0000313" key="10">
    <source>
        <dbReference type="Proteomes" id="UP000488299"/>
    </source>
</evidence>
<evidence type="ECO:0000313" key="9">
    <source>
        <dbReference type="EMBL" id="KAB7732158.1"/>
    </source>
</evidence>
<sequence length="308" mass="32810">MNRFFVFPLVALLCSIGLISCMSNDFVDSNQVAADNDASIRQYITKQSNATSYSMSASGLHYVILNPTPTSKLPSVGEEVTFSYVLYNLADQALDSSKASQLPSFTFGLNVLLPGLQEGLSYMRVGETARLLIPSHLAYGSQGQTSPPVAGNTPIRMDVKLVSSLTEDQQITNYLSSTALTSSLSLTAPPTAVQTPTGLRIIKTVTNPTGASITAGQSVTLNYSGLGLRSLTPFDKVTDGSFSFVVGRDPFITGFTEGVLQMRVGEKATIIFPSTLGYGTQGSRNASGQFVVLPYSPLRFDISVLGTK</sequence>
<keyword evidence="7" id="KW-0732">Signal</keyword>
<dbReference type="GO" id="GO:0003755">
    <property type="term" value="F:peptidyl-prolyl cis-trans isomerase activity"/>
    <property type="evidence" value="ECO:0007669"/>
    <property type="project" value="UniProtKB-UniRule"/>
</dbReference>
<feature type="domain" description="PPIase FKBP-type" evidence="8">
    <location>
        <begin position="77"/>
        <end position="165"/>
    </location>
</feature>
<evidence type="ECO:0000256" key="3">
    <source>
        <dbReference type="ARBA" id="ARBA00023110"/>
    </source>
</evidence>
<dbReference type="RefSeq" id="WP_152123728.1">
    <property type="nucleotide sequence ID" value="NZ_WELI01000002.1"/>
</dbReference>
<dbReference type="PROSITE" id="PS50059">
    <property type="entry name" value="FKBP_PPIASE"/>
    <property type="match status" value="2"/>
</dbReference>
<dbReference type="Pfam" id="PF00254">
    <property type="entry name" value="FKBP_C"/>
    <property type="match status" value="2"/>
</dbReference>
<evidence type="ECO:0000259" key="8">
    <source>
        <dbReference type="PROSITE" id="PS50059"/>
    </source>
</evidence>
<feature type="domain" description="PPIase FKBP-type" evidence="8">
    <location>
        <begin position="216"/>
        <end position="308"/>
    </location>
</feature>
<dbReference type="PANTHER" id="PTHR43811">
    <property type="entry name" value="FKBP-TYPE PEPTIDYL-PROLYL CIS-TRANS ISOMERASE FKPA"/>
    <property type="match status" value="1"/>
</dbReference>
<gene>
    <name evidence="9" type="ORF">F5984_08085</name>
</gene>
<comment type="catalytic activity">
    <reaction evidence="1 5 6">
        <text>[protein]-peptidylproline (omega=180) = [protein]-peptidylproline (omega=0)</text>
        <dbReference type="Rhea" id="RHEA:16237"/>
        <dbReference type="Rhea" id="RHEA-COMP:10747"/>
        <dbReference type="Rhea" id="RHEA-COMP:10748"/>
        <dbReference type="ChEBI" id="CHEBI:83833"/>
        <dbReference type="ChEBI" id="CHEBI:83834"/>
        <dbReference type="EC" id="5.2.1.8"/>
    </reaction>
</comment>
<dbReference type="PANTHER" id="PTHR43811:SF19">
    <property type="entry name" value="39 KDA FK506-BINDING NUCLEAR PROTEIN"/>
    <property type="match status" value="1"/>
</dbReference>
<dbReference type="EC" id="5.2.1.8" evidence="6"/>
<dbReference type="SUPFAM" id="SSF54534">
    <property type="entry name" value="FKBP-like"/>
    <property type="match status" value="2"/>
</dbReference>
<comment type="caution">
    <text evidence="9">The sequence shown here is derived from an EMBL/GenBank/DDBJ whole genome shotgun (WGS) entry which is preliminary data.</text>
</comment>
<evidence type="ECO:0000256" key="1">
    <source>
        <dbReference type="ARBA" id="ARBA00000971"/>
    </source>
</evidence>
<protein>
    <recommendedName>
        <fullName evidence="6">Peptidyl-prolyl cis-trans isomerase</fullName>
        <ecNumber evidence="6">5.2.1.8</ecNumber>
    </recommendedName>
</protein>
<proteinExistence type="inferred from homology"/>
<dbReference type="PROSITE" id="PS51257">
    <property type="entry name" value="PROKAR_LIPOPROTEIN"/>
    <property type="match status" value="1"/>
</dbReference>
<keyword evidence="3 5" id="KW-0697">Rotamase</keyword>
<reference evidence="9 10" key="1">
    <citation type="submission" date="2019-10" db="EMBL/GenBank/DDBJ databases">
        <title>Rudanella paleaurantiibacter sp. nov., isolated from sludge.</title>
        <authorList>
            <person name="Xu S.Q."/>
        </authorList>
    </citation>
    <scope>NUCLEOTIDE SEQUENCE [LARGE SCALE GENOMIC DNA]</scope>
    <source>
        <strain evidence="9 10">HX-22-17</strain>
    </source>
</reference>
<evidence type="ECO:0000256" key="2">
    <source>
        <dbReference type="ARBA" id="ARBA00006577"/>
    </source>
</evidence>
<feature type="chain" id="PRO_5029464457" description="Peptidyl-prolyl cis-trans isomerase" evidence="7">
    <location>
        <begin position="24"/>
        <end position="308"/>
    </location>
</feature>
<dbReference type="Proteomes" id="UP000488299">
    <property type="component" value="Unassembled WGS sequence"/>
</dbReference>
<dbReference type="InterPro" id="IPR046357">
    <property type="entry name" value="PPIase_dom_sf"/>
</dbReference>
<comment type="similarity">
    <text evidence="2 6">Belongs to the FKBP-type PPIase family.</text>
</comment>
<dbReference type="EMBL" id="WELI01000002">
    <property type="protein sequence ID" value="KAB7732158.1"/>
    <property type="molecule type" value="Genomic_DNA"/>
</dbReference>
<accession>A0A7J5U3E7</accession>
<name>A0A7J5U3E7_9BACT</name>
<evidence type="ECO:0000256" key="6">
    <source>
        <dbReference type="RuleBase" id="RU003915"/>
    </source>
</evidence>
<keyword evidence="4 5" id="KW-0413">Isomerase</keyword>
<dbReference type="AlphaFoldDB" id="A0A7J5U3E7"/>
<feature type="signal peptide" evidence="7">
    <location>
        <begin position="1"/>
        <end position="23"/>
    </location>
</feature>
<evidence type="ECO:0000256" key="4">
    <source>
        <dbReference type="ARBA" id="ARBA00023235"/>
    </source>
</evidence>
<keyword evidence="10" id="KW-1185">Reference proteome</keyword>
<organism evidence="9 10">
    <name type="scientific">Rudanella paleaurantiibacter</name>
    <dbReference type="NCBI Taxonomy" id="2614655"/>
    <lineage>
        <taxon>Bacteria</taxon>
        <taxon>Pseudomonadati</taxon>
        <taxon>Bacteroidota</taxon>
        <taxon>Cytophagia</taxon>
        <taxon>Cytophagales</taxon>
        <taxon>Cytophagaceae</taxon>
        <taxon>Rudanella</taxon>
    </lineage>
</organism>